<name>A0ABU0KET1_9ACTN</name>
<comment type="caution">
    <text evidence="1">The sequence shown here is derived from an EMBL/GenBank/DDBJ whole genome shotgun (WGS) entry which is preliminary data.</text>
</comment>
<dbReference type="RefSeq" id="WP_158693606.1">
    <property type="nucleotide sequence ID" value="NZ_JAUSWC010000008.1"/>
</dbReference>
<dbReference type="EMBL" id="JAUSWC010000008">
    <property type="protein sequence ID" value="MDQ0487890.1"/>
    <property type="molecule type" value="Genomic_DNA"/>
</dbReference>
<evidence type="ECO:0000313" key="1">
    <source>
        <dbReference type="EMBL" id="MDQ0487890.1"/>
    </source>
</evidence>
<proteinExistence type="predicted"/>
<sequence>MRRQTKVFGTRPVALDPGKRVVAVVLPRGTDRGVMHVFDVALTDRPVAANGQDG</sequence>
<keyword evidence="2" id="KW-1185">Reference proteome</keyword>
<accession>A0ABU0KET1</accession>
<protein>
    <recommendedName>
        <fullName evidence="3">Transposase</fullName>
    </recommendedName>
</protein>
<evidence type="ECO:0000313" key="2">
    <source>
        <dbReference type="Proteomes" id="UP001236795"/>
    </source>
</evidence>
<organism evidence="1 2">
    <name type="scientific">Streptomyces thermodiastaticus</name>
    <dbReference type="NCBI Taxonomy" id="44061"/>
    <lineage>
        <taxon>Bacteria</taxon>
        <taxon>Bacillati</taxon>
        <taxon>Actinomycetota</taxon>
        <taxon>Actinomycetes</taxon>
        <taxon>Kitasatosporales</taxon>
        <taxon>Streptomycetaceae</taxon>
        <taxon>Streptomyces</taxon>
    </lineage>
</organism>
<gene>
    <name evidence="1" type="ORF">QO019_002745</name>
</gene>
<reference evidence="1 2" key="1">
    <citation type="submission" date="2023-07" db="EMBL/GenBank/DDBJ databases">
        <title>Genomic Encyclopedia of Type Strains, Phase IV (KMG-IV): sequencing the most valuable type-strain genomes for metagenomic binning, comparative biology and taxonomic classification.</title>
        <authorList>
            <person name="Goeker M."/>
        </authorList>
    </citation>
    <scope>NUCLEOTIDE SEQUENCE [LARGE SCALE GENOMIC DNA]</scope>
    <source>
        <strain evidence="1 2">DSM 40573</strain>
    </source>
</reference>
<dbReference type="Proteomes" id="UP001236795">
    <property type="component" value="Unassembled WGS sequence"/>
</dbReference>
<evidence type="ECO:0008006" key="3">
    <source>
        <dbReference type="Google" id="ProtNLM"/>
    </source>
</evidence>